<feature type="transmembrane region" description="Helical" evidence="8">
    <location>
        <begin position="132"/>
        <end position="150"/>
    </location>
</feature>
<dbReference type="InterPro" id="IPR043429">
    <property type="entry name" value="ArtM/GltK/GlnP/TcyL/YhdX-like"/>
</dbReference>
<evidence type="ECO:0000313" key="11">
    <source>
        <dbReference type="Proteomes" id="UP000494255"/>
    </source>
</evidence>
<accession>A0A6J5AK58</accession>
<comment type="subcellular location">
    <subcellularLocation>
        <location evidence="1">Cell inner membrane</location>
        <topology evidence="1">Multi-pass membrane protein</topology>
    </subcellularLocation>
    <subcellularLocation>
        <location evidence="8">Cell membrane</location>
        <topology evidence="8">Multi-pass membrane protein</topology>
    </subcellularLocation>
</comment>
<comment type="similarity">
    <text evidence="2">Belongs to the binding-protein-dependent transport system permease family. HisMQ subfamily.</text>
</comment>
<dbReference type="GeneID" id="97040786"/>
<feature type="transmembrane region" description="Helical" evidence="8">
    <location>
        <begin position="194"/>
        <end position="212"/>
    </location>
</feature>
<proteinExistence type="inferred from homology"/>
<feature type="transmembrane region" description="Helical" evidence="8">
    <location>
        <begin position="25"/>
        <end position="49"/>
    </location>
</feature>
<dbReference type="PANTHER" id="PTHR30614">
    <property type="entry name" value="MEMBRANE COMPONENT OF AMINO ACID ABC TRANSPORTER"/>
    <property type="match status" value="1"/>
</dbReference>
<evidence type="ECO:0000256" key="6">
    <source>
        <dbReference type="ARBA" id="ARBA00022989"/>
    </source>
</evidence>
<evidence type="ECO:0000256" key="4">
    <source>
        <dbReference type="ARBA" id="ARBA00022475"/>
    </source>
</evidence>
<dbReference type="CDD" id="cd06261">
    <property type="entry name" value="TM_PBP2"/>
    <property type="match status" value="1"/>
</dbReference>
<dbReference type="InterPro" id="IPR000515">
    <property type="entry name" value="MetI-like"/>
</dbReference>
<dbReference type="GO" id="GO:0043190">
    <property type="term" value="C:ATP-binding cassette (ABC) transporter complex"/>
    <property type="evidence" value="ECO:0007669"/>
    <property type="project" value="InterPro"/>
</dbReference>
<keyword evidence="5 8" id="KW-0812">Transmembrane</keyword>
<organism evidence="10 11">
    <name type="scientific">Paraburkholderia sediminicola</name>
    <dbReference type="NCBI Taxonomy" id="458836"/>
    <lineage>
        <taxon>Bacteria</taxon>
        <taxon>Pseudomonadati</taxon>
        <taxon>Pseudomonadota</taxon>
        <taxon>Betaproteobacteria</taxon>
        <taxon>Burkholderiales</taxon>
        <taxon>Burkholderiaceae</taxon>
        <taxon>Paraburkholderia</taxon>
    </lineage>
</organism>
<dbReference type="EMBL" id="CADIKC010000002">
    <property type="protein sequence ID" value="CAB3672013.1"/>
    <property type="molecule type" value="Genomic_DNA"/>
</dbReference>
<dbReference type="Gene3D" id="1.10.3720.10">
    <property type="entry name" value="MetI-like"/>
    <property type="match status" value="1"/>
</dbReference>
<name>A0A6J5AK58_9BURK</name>
<evidence type="ECO:0000256" key="8">
    <source>
        <dbReference type="RuleBase" id="RU363032"/>
    </source>
</evidence>
<sequence>MIDILIDHWQTFLVGPYPQGPLGGVALTIVVALVCIAASLPLALVLALCRTSRYRVLRWPAFAIIQVVRGLPLLMFIFWAYFLLPALTHLTVSALVTLICALVIYQSAYLAEVIRSGIEAIPRGQSEAARSLGLGYFGTMRHIIVPQALYNVLPSMLSEFISTIKETSLGYVIGVQELTFAATQVNSLLLVKPVQVYVLLAAIYFVVCFFLTRTARWLEHRVINRRTGISVPKTRRGFVKVARVQK</sequence>
<dbReference type="InterPro" id="IPR035906">
    <property type="entry name" value="MetI-like_sf"/>
</dbReference>
<dbReference type="GO" id="GO:0022857">
    <property type="term" value="F:transmembrane transporter activity"/>
    <property type="evidence" value="ECO:0007669"/>
    <property type="project" value="InterPro"/>
</dbReference>
<protein>
    <submittedName>
        <fullName evidence="10">Inner membrane amino-acid ABC transporter permease protein YhdY</fullName>
    </submittedName>
</protein>
<feature type="transmembrane region" description="Helical" evidence="8">
    <location>
        <begin position="61"/>
        <end position="84"/>
    </location>
</feature>
<dbReference type="NCBIfam" id="TIGR01726">
    <property type="entry name" value="HEQRo_perm_3TM"/>
    <property type="match status" value="1"/>
</dbReference>
<feature type="domain" description="ABC transmembrane type-1" evidence="9">
    <location>
        <begin position="25"/>
        <end position="215"/>
    </location>
</feature>
<evidence type="ECO:0000256" key="3">
    <source>
        <dbReference type="ARBA" id="ARBA00022448"/>
    </source>
</evidence>
<keyword evidence="11" id="KW-1185">Reference proteome</keyword>
<keyword evidence="6 8" id="KW-1133">Transmembrane helix</keyword>
<evidence type="ECO:0000256" key="1">
    <source>
        <dbReference type="ARBA" id="ARBA00004429"/>
    </source>
</evidence>
<dbReference type="GO" id="GO:0006865">
    <property type="term" value="P:amino acid transport"/>
    <property type="evidence" value="ECO:0007669"/>
    <property type="project" value="TreeGrafter"/>
</dbReference>
<evidence type="ECO:0000256" key="5">
    <source>
        <dbReference type="ARBA" id="ARBA00022692"/>
    </source>
</evidence>
<dbReference type="Pfam" id="PF00528">
    <property type="entry name" value="BPD_transp_1"/>
    <property type="match status" value="1"/>
</dbReference>
<evidence type="ECO:0000259" key="9">
    <source>
        <dbReference type="PROSITE" id="PS50928"/>
    </source>
</evidence>
<feature type="transmembrane region" description="Helical" evidence="8">
    <location>
        <begin position="90"/>
        <end position="111"/>
    </location>
</feature>
<dbReference type="InterPro" id="IPR010065">
    <property type="entry name" value="AA_ABC_transptr_permease_3TM"/>
</dbReference>
<keyword evidence="7 8" id="KW-0472">Membrane</keyword>
<dbReference type="AlphaFoldDB" id="A0A6J5AK58"/>
<dbReference type="PANTHER" id="PTHR30614:SF21">
    <property type="entry name" value="AMINO ACID ABC TRANSPORTER PERMEASE"/>
    <property type="match status" value="1"/>
</dbReference>
<reference evidence="10 11" key="1">
    <citation type="submission" date="2020-04" db="EMBL/GenBank/DDBJ databases">
        <authorList>
            <person name="De Canck E."/>
        </authorList>
    </citation>
    <scope>NUCLEOTIDE SEQUENCE [LARGE SCALE GENOMIC DNA]</scope>
    <source>
        <strain evidence="10 11">LMG 24238</strain>
    </source>
</reference>
<evidence type="ECO:0000313" key="10">
    <source>
        <dbReference type="EMBL" id="CAB3672013.1"/>
    </source>
</evidence>
<keyword evidence="3 8" id="KW-0813">Transport</keyword>
<dbReference type="SUPFAM" id="SSF161098">
    <property type="entry name" value="MetI-like"/>
    <property type="match status" value="1"/>
</dbReference>
<dbReference type="PROSITE" id="PS50928">
    <property type="entry name" value="ABC_TM1"/>
    <property type="match status" value="1"/>
</dbReference>
<evidence type="ECO:0000256" key="2">
    <source>
        <dbReference type="ARBA" id="ARBA00010072"/>
    </source>
</evidence>
<dbReference type="Proteomes" id="UP000494255">
    <property type="component" value="Unassembled WGS sequence"/>
</dbReference>
<dbReference type="RefSeq" id="WP_175050399.1">
    <property type="nucleotide sequence ID" value="NZ_CADIKC010000002.1"/>
</dbReference>
<evidence type="ECO:0000256" key="7">
    <source>
        <dbReference type="ARBA" id="ARBA00023136"/>
    </source>
</evidence>
<gene>
    <name evidence="10" type="primary">yhdY</name>
    <name evidence="10" type="ORF">LMG24238_02152</name>
</gene>
<keyword evidence="4" id="KW-1003">Cell membrane</keyword>